<dbReference type="PANTHER" id="PTHR30108">
    <property type="entry name" value="3-OCTAPRENYL-4-HYDROXYBENZOATE CARBOXY-LYASE-RELATED"/>
    <property type="match status" value="1"/>
</dbReference>
<evidence type="ECO:0000256" key="1">
    <source>
        <dbReference type="ARBA" id="ARBA00010021"/>
    </source>
</evidence>
<dbReference type="OrthoDB" id="9809841at2"/>
<dbReference type="Pfam" id="PF20695">
    <property type="entry name" value="UbiD_N"/>
    <property type="match status" value="1"/>
</dbReference>
<dbReference type="RefSeq" id="WP_095977634.1">
    <property type="nucleotide sequence ID" value="NZ_CP022163.1"/>
</dbReference>
<feature type="domain" description="3-octaprenyl-4-hydroxybenzoate carboxy-lyase-like Rift-related" evidence="2">
    <location>
        <begin position="102"/>
        <end position="283"/>
    </location>
</feature>
<dbReference type="InterPro" id="IPR002830">
    <property type="entry name" value="UbiD"/>
</dbReference>
<dbReference type="SUPFAM" id="SSF50475">
    <property type="entry name" value="FMN-binding split barrel"/>
    <property type="match status" value="1"/>
</dbReference>
<dbReference type="AlphaFoldDB" id="A0A250ICR2"/>
<evidence type="ECO:0000259" key="3">
    <source>
        <dbReference type="Pfam" id="PF20695"/>
    </source>
</evidence>
<gene>
    <name evidence="4" type="ORF">MEBOL_002459</name>
</gene>
<evidence type="ECO:0000313" key="5">
    <source>
        <dbReference type="Proteomes" id="UP000217289"/>
    </source>
</evidence>
<keyword evidence="5" id="KW-1185">Reference proteome</keyword>
<reference evidence="4 5" key="1">
    <citation type="submission" date="2017-06" db="EMBL/GenBank/DDBJ databases">
        <authorList>
            <person name="Kim H.J."/>
            <person name="Triplett B.A."/>
        </authorList>
    </citation>
    <scope>NUCLEOTIDE SEQUENCE [LARGE SCALE GENOMIC DNA]</scope>
    <source>
        <strain evidence="4 5">DSM 14713</strain>
    </source>
</reference>
<accession>A0A250ICR2</accession>
<evidence type="ECO:0000313" key="4">
    <source>
        <dbReference type="EMBL" id="ATB29010.1"/>
    </source>
</evidence>
<dbReference type="Proteomes" id="UP000217289">
    <property type="component" value="Chromosome"/>
</dbReference>
<dbReference type="KEGG" id="mbd:MEBOL_002459"/>
<dbReference type="GO" id="GO:0005737">
    <property type="term" value="C:cytoplasm"/>
    <property type="evidence" value="ECO:0007669"/>
    <property type="project" value="TreeGrafter"/>
</dbReference>
<feature type="domain" description="3-octaprenyl-4-hydroxybenzoate carboxy-lyase-like N-terminal" evidence="3">
    <location>
        <begin position="13"/>
        <end position="79"/>
    </location>
</feature>
<dbReference type="GO" id="GO:0016831">
    <property type="term" value="F:carboxy-lyase activity"/>
    <property type="evidence" value="ECO:0007669"/>
    <property type="project" value="InterPro"/>
</dbReference>
<evidence type="ECO:0000259" key="2">
    <source>
        <dbReference type="Pfam" id="PF01977"/>
    </source>
</evidence>
<proteinExistence type="inferred from homology"/>
<protein>
    <recommendedName>
        <fullName evidence="6">UbiD family decarboxylase</fullName>
    </recommendedName>
</protein>
<name>A0A250ICR2_9BACT</name>
<dbReference type="InterPro" id="IPR049383">
    <property type="entry name" value="UbiD-like_N"/>
</dbReference>
<sequence>MRSAMQNAKLFIADEPMSPELEMTRFISDWMKKYGEYPTFLFPRVKGFPQAKVVMNLLKRPLLLQSLQLPQENYLQVLHERLQQGRSDVRRSASLATQRLEGLEQVPVMLHQPGDKGRYFTSAVACLHNPETQGYNLGFYRAFVKDSKRCVIFMDPRTDAYRILQAQWASGKKDVPITLHVGGPLSTYLSGASNVPYNQDSYEFASCISGSPLLLDEPGGEYPPAPAEAEFVFRGRILNELDEEAPFGEFKGYYSKSTRSPVMEIDEIYCRPDPHFLGLFCGKESGLTLMSLQNEMLIYHHLRSQGFAVEDVANPLSSFGEFLTLIQSPEPSRELLDAAMQCDKRTKIVVVSQDIRSPLADLAIHDFEVSSMAYMKRGQRRGDRLGLIVRRTEEFHWVEY</sequence>
<organism evidence="4 5">
    <name type="scientific">Melittangium boletus DSM 14713</name>
    <dbReference type="NCBI Taxonomy" id="1294270"/>
    <lineage>
        <taxon>Bacteria</taxon>
        <taxon>Pseudomonadati</taxon>
        <taxon>Myxococcota</taxon>
        <taxon>Myxococcia</taxon>
        <taxon>Myxococcales</taxon>
        <taxon>Cystobacterineae</taxon>
        <taxon>Archangiaceae</taxon>
        <taxon>Melittangium</taxon>
    </lineage>
</organism>
<dbReference type="Pfam" id="PF01977">
    <property type="entry name" value="UbiD"/>
    <property type="match status" value="1"/>
</dbReference>
<evidence type="ECO:0008006" key="6">
    <source>
        <dbReference type="Google" id="ProtNLM"/>
    </source>
</evidence>
<dbReference type="PANTHER" id="PTHR30108:SF21">
    <property type="entry name" value="4-HYDROXYBENZOATE DECARBOXYLASE"/>
    <property type="match status" value="1"/>
</dbReference>
<dbReference type="InterPro" id="IPR048304">
    <property type="entry name" value="UbiD_Rift_dom"/>
</dbReference>
<dbReference type="EMBL" id="CP022163">
    <property type="protein sequence ID" value="ATB29010.1"/>
    <property type="molecule type" value="Genomic_DNA"/>
</dbReference>
<comment type="similarity">
    <text evidence="1">Belongs to the UbiD family.</text>
</comment>